<dbReference type="PANTHER" id="PTHR34227:SF1">
    <property type="entry name" value="DIMETHYL SULFOXIDE REDUCTASE CHAPERONE-RELATED"/>
    <property type="match status" value="1"/>
</dbReference>
<protein>
    <submittedName>
        <fullName evidence="2">Chaperone protein TorD</fullName>
    </submittedName>
</protein>
<dbReference type="InterPro" id="IPR020945">
    <property type="entry name" value="DMSO/NO3_reduct_chaperone"/>
</dbReference>
<evidence type="ECO:0000313" key="3">
    <source>
        <dbReference type="Proteomes" id="UP000838308"/>
    </source>
</evidence>
<dbReference type="Pfam" id="PF02613">
    <property type="entry name" value="Nitrate_red_del"/>
    <property type="match status" value="1"/>
</dbReference>
<comment type="caution">
    <text evidence="2">The sequence shown here is derived from an EMBL/GenBank/DDBJ whole genome shotgun (WGS) entry which is preliminary data.</text>
</comment>
<proteinExistence type="predicted"/>
<dbReference type="InterPro" id="IPR036411">
    <property type="entry name" value="TorD-like_sf"/>
</dbReference>
<dbReference type="Proteomes" id="UP000838308">
    <property type="component" value="Unassembled WGS sequence"/>
</dbReference>
<keyword evidence="1" id="KW-0143">Chaperone</keyword>
<dbReference type="PANTHER" id="PTHR34227">
    <property type="entry name" value="CHAPERONE PROTEIN YCDY"/>
    <property type="match status" value="1"/>
</dbReference>
<organism evidence="2 3">
    <name type="scientific">Neobacillus rhizosphaerae</name>
    <dbReference type="NCBI Taxonomy" id="2880965"/>
    <lineage>
        <taxon>Bacteria</taxon>
        <taxon>Bacillati</taxon>
        <taxon>Bacillota</taxon>
        <taxon>Bacilli</taxon>
        <taxon>Bacillales</taxon>
        <taxon>Bacillaceae</taxon>
        <taxon>Neobacillus</taxon>
    </lineage>
</organism>
<name>A0ABN8KSH8_9BACI</name>
<reference evidence="2" key="1">
    <citation type="submission" date="2022-04" db="EMBL/GenBank/DDBJ databases">
        <authorList>
            <person name="Criscuolo A."/>
        </authorList>
    </citation>
    <scope>NUCLEOTIDE SEQUENCE</scope>
    <source>
        <strain evidence="2">CIP111895</strain>
    </source>
</reference>
<accession>A0ABN8KSH8</accession>
<dbReference type="Gene3D" id="1.10.3480.10">
    <property type="entry name" value="TorD-like"/>
    <property type="match status" value="1"/>
</dbReference>
<sequence length="241" mass="28778">MEAVKQSLPVKDIVNVFFAREFAYDILRRFFIEEPSKEYIKEFIQRNMIDQFPFQDESDGIREGVQVMKKYLSQHDPIHIDNHFEDLHWDYTRMFIGPFEILAQPWESVYVRKDKLLFQKTTMDVRKVYEKYGFQTADFNIEPDDHVGLELDFVYRLNQLCIQAGKSERPDASKEINYLLKEQQRFINDHLLAFIPMLAEKVATHAETDFFRGLAKILEHFLQMDSKVLQELLNIEIIQDK</sequence>
<evidence type="ECO:0000313" key="2">
    <source>
        <dbReference type="EMBL" id="CAH2716821.1"/>
    </source>
</evidence>
<evidence type="ECO:0000256" key="1">
    <source>
        <dbReference type="ARBA" id="ARBA00023186"/>
    </source>
</evidence>
<dbReference type="SUPFAM" id="SSF89155">
    <property type="entry name" value="TorD-like"/>
    <property type="match status" value="1"/>
</dbReference>
<dbReference type="InterPro" id="IPR050289">
    <property type="entry name" value="TorD/DmsD_chaperones"/>
</dbReference>
<dbReference type="RefSeq" id="WP_248737057.1">
    <property type="nucleotide sequence ID" value="NZ_CALBWS010000033.1"/>
</dbReference>
<gene>
    <name evidence="2" type="primary">torD_2</name>
    <name evidence="2" type="ORF">BACCIP111895_04009</name>
</gene>
<dbReference type="EMBL" id="CALBWS010000033">
    <property type="protein sequence ID" value="CAH2716821.1"/>
    <property type="molecule type" value="Genomic_DNA"/>
</dbReference>
<keyword evidence="3" id="KW-1185">Reference proteome</keyword>